<dbReference type="Gene3D" id="3.30.720.110">
    <property type="match status" value="1"/>
</dbReference>
<evidence type="ECO:0000313" key="2">
    <source>
        <dbReference type="EMBL" id="SFV24600.1"/>
    </source>
</evidence>
<keyword evidence="3" id="KW-1185">Reference proteome</keyword>
<gene>
    <name evidence="2" type="ORF">SAMN04487966_1126</name>
</gene>
<dbReference type="EMBL" id="FPCG01000012">
    <property type="protein sequence ID" value="SFV24600.1"/>
    <property type="molecule type" value="Genomic_DNA"/>
</dbReference>
<evidence type="ECO:0000313" key="3">
    <source>
        <dbReference type="Proteomes" id="UP000198881"/>
    </source>
</evidence>
<sequence>MTEQSTTPSAAQASVTPFLMFEGEGGAAMDFYVEAFSPHLPAGVTRRDLRDDSHPETKDSPDLIGTVLHGEISLAGQHLRIFDSPPGHEFSFTPSISLFVDLPSTCTAEELDELADTLSAGGHPLMPPGDYGFSRRFAWVADRWGVTWQLNLA</sequence>
<keyword evidence="2" id="KW-0808">Transferase</keyword>
<dbReference type="PANTHER" id="PTHR33990:SF4">
    <property type="entry name" value="PHNB-LIKE DOMAIN-CONTAINING PROTEIN"/>
    <property type="match status" value="1"/>
</dbReference>
<name>A0A1I7MRQ3_9MICC</name>
<dbReference type="RefSeq" id="WP_091699159.1">
    <property type="nucleotide sequence ID" value="NZ_FPCG01000012.1"/>
</dbReference>
<dbReference type="InterPro" id="IPR009725">
    <property type="entry name" value="3_dmu_93_MTrfase"/>
</dbReference>
<reference evidence="2 3" key="1">
    <citation type="submission" date="2016-10" db="EMBL/GenBank/DDBJ databases">
        <authorList>
            <person name="de Groot N.N."/>
        </authorList>
    </citation>
    <scope>NUCLEOTIDE SEQUENCE [LARGE SCALE GENOMIC DNA]</scope>
    <source>
        <strain evidence="2 3">CGMCC 1.7054</strain>
    </source>
</reference>
<protein>
    <submittedName>
        <fullName evidence="2">Glyoxalase superfamily enzyme, possibly 3-demethylubiquinone-9 3-methyltransferase</fullName>
    </submittedName>
</protein>
<dbReference type="InterPro" id="IPR029068">
    <property type="entry name" value="Glyas_Bleomycin-R_OHBP_Dase"/>
</dbReference>
<dbReference type="SUPFAM" id="SSF54593">
    <property type="entry name" value="Glyoxalase/Bleomycin resistance protein/Dihydroxybiphenyl dioxygenase"/>
    <property type="match status" value="1"/>
</dbReference>
<dbReference type="OrthoDB" id="9806473at2"/>
<accession>A0A1I7MRQ3</accession>
<proteinExistence type="predicted"/>
<dbReference type="Pfam" id="PF06983">
    <property type="entry name" value="3-dmu-9_3-mt"/>
    <property type="match status" value="1"/>
</dbReference>
<evidence type="ECO:0000259" key="1">
    <source>
        <dbReference type="Pfam" id="PF06983"/>
    </source>
</evidence>
<keyword evidence="2" id="KW-0489">Methyltransferase</keyword>
<feature type="domain" description="PhnB-like" evidence="1">
    <location>
        <begin position="14"/>
        <end position="150"/>
    </location>
</feature>
<dbReference type="PIRSF" id="PIRSF021700">
    <property type="entry name" value="3_dmu_93_MTrfase"/>
    <property type="match status" value="1"/>
</dbReference>
<dbReference type="Proteomes" id="UP000198881">
    <property type="component" value="Unassembled WGS sequence"/>
</dbReference>
<dbReference type="STRING" id="574650.SAMN04487966_1126"/>
<organism evidence="2 3">
    <name type="scientific">Micrococcus terreus</name>
    <dbReference type="NCBI Taxonomy" id="574650"/>
    <lineage>
        <taxon>Bacteria</taxon>
        <taxon>Bacillati</taxon>
        <taxon>Actinomycetota</taxon>
        <taxon>Actinomycetes</taxon>
        <taxon>Micrococcales</taxon>
        <taxon>Micrococcaceae</taxon>
        <taxon>Micrococcus</taxon>
    </lineage>
</organism>
<dbReference type="Gene3D" id="3.30.720.100">
    <property type="match status" value="1"/>
</dbReference>
<dbReference type="PANTHER" id="PTHR33990">
    <property type="entry name" value="PROTEIN YJDN-RELATED"/>
    <property type="match status" value="1"/>
</dbReference>
<keyword evidence="2" id="KW-0830">Ubiquinone</keyword>
<dbReference type="GO" id="GO:0032259">
    <property type="term" value="P:methylation"/>
    <property type="evidence" value="ECO:0007669"/>
    <property type="project" value="UniProtKB-KW"/>
</dbReference>
<dbReference type="CDD" id="cd06588">
    <property type="entry name" value="PhnB_like"/>
    <property type="match status" value="1"/>
</dbReference>
<dbReference type="InterPro" id="IPR028973">
    <property type="entry name" value="PhnB-like"/>
</dbReference>
<dbReference type="AlphaFoldDB" id="A0A1I7MRQ3"/>
<dbReference type="GO" id="GO:0008168">
    <property type="term" value="F:methyltransferase activity"/>
    <property type="evidence" value="ECO:0007669"/>
    <property type="project" value="UniProtKB-KW"/>
</dbReference>